<comment type="caution">
    <text evidence="6">The sequence shown here is derived from an EMBL/GenBank/DDBJ whole genome shotgun (WGS) entry which is preliminary data.</text>
</comment>
<dbReference type="InterPro" id="IPR017459">
    <property type="entry name" value="Glycosyl_Trfase_fam3_N_dom"/>
</dbReference>
<evidence type="ECO:0000256" key="2">
    <source>
        <dbReference type="ARBA" id="ARBA00011738"/>
    </source>
</evidence>
<dbReference type="PANTHER" id="PTHR10515">
    <property type="entry name" value="THYMIDINE PHOSPHORYLASE"/>
    <property type="match status" value="1"/>
</dbReference>
<dbReference type="EC" id="2.4.2.-" evidence="6"/>
<dbReference type="Gene3D" id="1.20.970.10">
    <property type="entry name" value="Transferase, Pyrimidine Nucleoside Phosphorylase, Chain C"/>
    <property type="match status" value="1"/>
</dbReference>
<dbReference type="GO" id="GO:0004645">
    <property type="term" value="F:1,4-alpha-oligoglucan phosphorylase activity"/>
    <property type="evidence" value="ECO:0007669"/>
    <property type="project" value="InterPro"/>
</dbReference>
<dbReference type="AlphaFoldDB" id="K1RZM1"/>
<comment type="similarity">
    <text evidence="1">Belongs to the thymidine/pyrimidine-nucleoside phosphorylase family.</text>
</comment>
<dbReference type="NCBIfam" id="TIGR02644">
    <property type="entry name" value="Y_phosphoryl"/>
    <property type="match status" value="1"/>
</dbReference>
<protein>
    <submittedName>
        <fullName evidence="6">Pyrimidine-nucleoside phosphorylase</fullName>
        <ecNumber evidence="6">2.4.2.-</ecNumber>
    </submittedName>
</protein>
<dbReference type="InterPro" id="IPR000053">
    <property type="entry name" value="Thymidine/pyrmidine_PPase"/>
</dbReference>
<evidence type="ECO:0000313" key="6">
    <source>
        <dbReference type="EMBL" id="EKC50843.1"/>
    </source>
</evidence>
<dbReference type="InterPro" id="IPR036320">
    <property type="entry name" value="Glycosyl_Trfase_fam3_N_dom_sf"/>
</dbReference>
<evidence type="ECO:0000256" key="4">
    <source>
        <dbReference type="ARBA" id="ARBA00022679"/>
    </source>
</evidence>
<feature type="domain" description="Pyrimidine nucleoside phosphorylase C-terminal" evidence="5">
    <location>
        <begin position="337"/>
        <end position="407"/>
    </location>
</feature>
<sequence>MIVDIIDKKRLGLELETDELKTIFNGYLKGDVPDYQMSSLLMAICINGMSEREIFDLTKIFIDSGEVLDFSSIPGIKVDKHSTGGIGDKTTLVIVPIVASLKIPVVKMSGRGLGYTGGTIDKLESIPGFRTNLSDQEIFSSVSKVGAVITSQTKNLVALDKMVYALRDVTATVSSIPLIAVSIMSKKIASGADKIMLDVKYGNGALIHDKDDALKLAQLMKKIGEYYGREVRYILSDMNMPLGYNIGNSLEVIEAAQVLKNNVRGHLFDVCVELASNMVSMGKNIDLTTARKMVIEVIENGDAYNKFIQIVTNQGGNISSVKISNKVSKIISPKNGVVEGISAIEIGKISLGLGAGRKELTDKIDFGVGISLNVQIGDKIKKGDVIATIYGDDNYQIDNFDSVFKII</sequence>
<comment type="subunit">
    <text evidence="2">Homodimer.</text>
</comment>
<name>K1RZM1_9ZZZZ</name>
<dbReference type="PROSITE" id="PS00647">
    <property type="entry name" value="THYMID_PHOSPHORYLASE"/>
    <property type="match status" value="1"/>
</dbReference>
<reference evidence="6" key="1">
    <citation type="journal article" date="2013" name="Environ. Microbiol.">
        <title>Microbiota from the distal guts of lean and obese adolescents exhibit partial functional redundancy besides clear differences in community structure.</title>
        <authorList>
            <person name="Ferrer M."/>
            <person name="Ruiz A."/>
            <person name="Lanza F."/>
            <person name="Haange S.B."/>
            <person name="Oberbach A."/>
            <person name="Till H."/>
            <person name="Bargiela R."/>
            <person name="Campoy C."/>
            <person name="Segura M.T."/>
            <person name="Richter M."/>
            <person name="von Bergen M."/>
            <person name="Seifert J."/>
            <person name="Suarez A."/>
        </authorList>
    </citation>
    <scope>NUCLEOTIDE SEQUENCE</scope>
</reference>
<dbReference type="InterPro" id="IPR013102">
    <property type="entry name" value="PYNP_C"/>
</dbReference>
<dbReference type="InterPro" id="IPR035902">
    <property type="entry name" value="Nuc_phospho_transferase"/>
</dbReference>
<dbReference type="GO" id="GO:0005829">
    <property type="term" value="C:cytosol"/>
    <property type="evidence" value="ECO:0007669"/>
    <property type="project" value="TreeGrafter"/>
</dbReference>
<dbReference type="SUPFAM" id="SSF54680">
    <property type="entry name" value="Pyrimidine nucleoside phosphorylase C-terminal domain"/>
    <property type="match status" value="1"/>
</dbReference>
<proteinExistence type="inferred from homology"/>
<organism evidence="6">
    <name type="scientific">human gut metagenome</name>
    <dbReference type="NCBI Taxonomy" id="408170"/>
    <lineage>
        <taxon>unclassified sequences</taxon>
        <taxon>metagenomes</taxon>
        <taxon>organismal metagenomes</taxon>
    </lineage>
</organism>
<dbReference type="InterPro" id="IPR018090">
    <property type="entry name" value="Pyrmidine_PPas_bac/euk"/>
</dbReference>
<dbReference type="EMBL" id="AJWZ01009599">
    <property type="protein sequence ID" value="EKC50843.1"/>
    <property type="molecule type" value="Genomic_DNA"/>
</dbReference>
<dbReference type="InterPro" id="IPR000312">
    <property type="entry name" value="Glycosyl_Trfase_fam3"/>
</dbReference>
<keyword evidence="4 6" id="KW-0808">Transferase</keyword>
<dbReference type="FunFam" id="3.40.1030.10:FF:000003">
    <property type="entry name" value="Pyrimidine-nucleoside phosphorylase"/>
    <property type="match status" value="1"/>
</dbReference>
<gene>
    <name evidence="6" type="ORF">OBE_13920</name>
</gene>
<dbReference type="PIRSF" id="PIRSF000478">
    <property type="entry name" value="TP_PyNP"/>
    <property type="match status" value="1"/>
</dbReference>
<dbReference type="SMART" id="SM00941">
    <property type="entry name" value="PYNP_C"/>
    <property type="match status" value="1"/>
</dbReference>
<dbReference type="InterPro" id="IPR036566">
    <property type="entry name" value="PYNP-like_C_sf"/>
</dbReference>
<dbReference type="GO" id="GO:0009032">
    <property type="term" value="F:thymidine phosphorylase activity"/>
    <property type="evidence" value="ECO:0007669"/>
    <property type="project" value="TreeGrafter"/>
</dbReference>
<accession>K1RZM1</accession>
<dbReference type="Pfam" id="PF00591">
    <property type="entry name" value="Glycos_transf_3"/>
    <property type="match status" value="1"/>
</dbReference>
<dbReference type="Pfam" id="PF07831">
    <property type="entry name" value="PYNP_C"/>
    <property type="match status" value="1"/>
</dbReference>
<evidence type="ECO:0000256" key="1">
    <source>
        <dbReference type="ARBA" id="ARBA00006915"/>
    </source>
</evidence>
<evidence type="ECO:0000259" key="5">
    <source>
        <dbReference type="SMART" id="SM00941"/>
    </source>
</evidence>
<keyword evidence="3 6" id="KW-0328">Glycosyltransferase</keyword>
<dbReference type="NCBIfam" id="NF004490">
    <property type="entry name" value="PRK05820.1"/>
    <property type="match status" value="1"/>
</dbReference>
<dbReference type="GO" id="GO:0006206">
    <property type="term" value="P:pyrimidine nucleobase metabolic process"/>
    <property type="evidence" value="ECO:0007669"/>
    <property type="project" value="InterPro"/>
</dbReference>
<dbReference type="GO" id="GO:0006213">
    <property type="term" value="P:pyrimidine nucleoside metabolic process"/>
    <property type="evidence" value="ECO:0007669"/>
    <property type="project" value="InterPro"/>
</dbReference>
<dbReference type="PANTHER" id="PTHR10515:SF0">
    <property type="entry name" value="THYMIDINE PHOSPHORYLASE"/>
    <property type="match status" value="1"/>
</dbReference>
<dbReference type="SUPFAM" id="SSF47648">
    <property type="entry name" value="Nucleoside phosphorylase/phosphoribosyltransferase N-terminal domain"/>
    <property type="match status" value="1"/>
</dbReference>
<dbReference type="InterPro" id="IPR017872">
    <property type="entry name" value="Pyrmidine_PPase_CS"/>
</dbReference>
<dbReference type="Pfam" id="PF02885">
    <property type="entry name" value="Glycos_trans_3N"/>
    <property type="match status" value="1"/>
</dbReference>
<dbReference type="Gene3D" id="3.90.1170.30">
    <property type="entry name" value="Pyrimidine nucleoside phosphorylase-like, C-terminal domain"/>
    <property type="match status" value="1"/>
</dbReference>
<dbReference type="SUPFAM" id="SSF52418">
    <property type="entry name" value="Nucleoside phosphorylase/phosphoribosyltransferase catalytic domain"/>
    <property type="match status" value="1"/>
</dbReference>
<dbReference type="Gene3D" id="3.40.1030.10">
    <property type="entry name" value="Nucleoside phosphorylase/phosphoribosyltransferase catalytic domain"/>
    <property type="match status" value="1"/>
</dbReference>
<evidence type="ECO:0000256" key="3">
    <source>
        <dbReference type="ARBA" id="ARBA00022676"/>
    </source>
</evidence>